<evidence type="ECO:0000256" key="8">
    <source>
        <dbReference type="ARBA" id="ARBA00022833"/>
    </source>
</evidence>
<evidence type="ECO:0000256" key="2">
    <source>
        <dbReference type="ARBA" id="ARBA00022517"/>
    </source>
</evidence>
<reference evidence="11" key="1">
    <citation type="journal article" date="2019" name="Int. J. Syst. Evol. Microbiol.">
        <title>The Global Catalogue of Microorganisms (GCM) 10K type strain sequencing project: providing services to taxonomists for standard genome sequencing and annotation.</title>
        <authorList>
            <consortium name="The Broad Institute Genomics Platform"/>
            <consortium name="The Broad Institute Genome Sequencing Center for Infectious Disease"/>
            <person name="Wu L."/>
            <person name="Ma J."/>
        </authorList>
    </citation>
    <scope>NUCLEOTIDE SEQUENCE [LARGE SCALE GENOMIC DNA]</scope>
    <source>
        <strain evidence="11">CGMCC 1.12376</strain>
    </source>
</reference>
<keyword evidence="6 9" id="KW-0255">Endonuclease</keyword>
<evidence type="ECO:0000313" key="11">
    <source>
        <dbReference type="Proteomes" id="UP001597221"/>
    </source>
</evidence>
<dbReference type="EC" id="3.1.-.-" evidence="9"/>
<evidence type="ECO:0000256" key="7">
    <source>
        <dbReference type="ARBA" id="ARBA00022801"/>
    </source>
</evidence>
<comment type="subcellular location">
    <subcellularLocation>
        <location evidence="9">Cytoplasm</location>
    </subcellularLocation>
</comment>
<dbReference type="EMBL" id="JBHUDE010000164">
    <property type="protein sequence ID" value="MFD1609890.1"/>
    <property type="molecule type" value="Genomic_DNA"/>
</dbReference>
<accession>A0ABW4HYK9</accession>
<keyword evidence="8 9" id="KW-0862">Zinc</keyword>
<organism evidence="10 11">
    <name type="scientific">Oceanobacillus luteolus</name>
    <dbReference type="NCBI Taxonomy" id="1274358"/>
    <lineage>
        <taxon>Bacteria</taxon>
        <taxon>Bacillati</taxon>
        <taxon>Bacillota</taxon>
        <taxon>Bacilli</taxon>
        <taxon>Bacillales</taxon>
        <taxon>Bacillaceae</taxon>
        <taxon>Oceanobacillus</taxon>
    </lineage>
</organism>
<comment type="function">
    <text evidence="9">Single strand-specific metallo-endoribonuclease involved in late-stage 70S ribosome quality control and in maturation of the 3' terminus of the 16S rRNA.</text>
</comment>
<dbReference type="Pfam" id="PF02130">
    <property type="entry name" value="YbeY"/>
    <property type="match status" value="1"/>
</dbReference>
<feature type="binding site" evidence="9">
    <location>
        <position position="125"/>
    </location>
    <ligand>
        <name>Zn(2+)</name>
        <dbReference type="ChEBI" id="CHEBI:29105"/>
        <note>catalytic</note>
    </ligand>
</feature>
<gene>
    <name evidence="9 10" type="primary">ybeY</name>
    <name evidence="10" type="ORF">ACFSBH_19915</name>
</gene>
<evidence type="ECO:0000256" key="6">
    <source>
        <dbReference type="ARBA" id="ARBA00022759"/>
    </source>
</evidence>
<dbReference type="PROSITE" id="PS01306">
    <property type="entry name" value="UPF0054"/>
    <property type="match status" value="1"/>
</dbReference>
<dbReference type="SUPFAM" id="SSF55486">
    <property type="entry name" value="Metalloproteases ('zincins'), catalytic domain"/>
    <property type="match status" value="1"/>
</dbReference>
<keyword evidence="3 9" id="KW-0698">rRNA processing</keyword>
<keyword evidence="2 9" id="KW-0690">Ribosome biogenesis</keyword>
<proteinExistence type="inferred from homology"/>
<keyword evidence="11" id="KW-1185">Reference proteome</keyword>
<sequence length="155" mass="18276">MYIDFHDETNSLPTEYFDLLQRLLEFARKKEGVSQEAEMSVNFVDDKEIQELNRNYRQKDEPTDVISFAMQEKVDGELHIYGEEDIPTILGDIVISIDRAKEQAEEYGHTLEREISFLTIHGFLHLLGYDHLTEEEEKEMFARQNEILSEFGIER</sequence>
<dbReference type="InterPro" id="IPR002036">
    <property type="entry name" value="YbeY"/>
</dbReference>
<evidence type="ECO:0000313" key="10">
    <source>
        <dbReference type="EMBL" id="MFD1609890.1"/>
    </source>
</evidence>
<dbReference type="HAMAP" id="MF_00009">
    <property type="entry name" value="Endoribonucl_YbeY"/>
    <property type="match status" value="1"/>
</dbReference>
<evidence type="ECO:0000256" key="3">
    <source>
        <dbReference type="ARBA" id="ARBA00022552"/>
    </source>
</evidence>
<dbReference type="InterPro" id="IPR023091">
    <property type="entry name" value="MetalPrtase_cat_dom_sf_prd"/>
</dbReference>
<evidence type="ECO:0000256" key="4">
    <source>
        <dbReference type="ARBA" id="ARBA00022722"/>
    </source>
</evidence>
<dbReference type="Gene3D" id="3.40.390.30">
    <property type="entry name" value="Metalloproteases ('zincins'), catalytic domain"/>
    <property type="match status" value="1"/>
</dbReference>
<dbReference type="RefSeq" id="WP_379599406.1">
    <property type="nucleotide sequence ID" value="NZ_JBHUDE010000164.1"/>
</dbReference>
<comment type="caution">
    <text evidence="10">The sequence shown here is derived from an EMBL/GenBank/DDBJ whole genome shotgun (WGS) entry which is preliminary data.</text>
</comment>
<comment type="similarity">
    <text evidence="1 9">Belongs to the endoribonuclease YbeY family.</text>
</comment>
<keyword evidence="4 9" id="KW-0540">Nuclease</keyword>
<dbReference type="PANTHER" id="PTHR46986:SF1">
    <property type="entry name" value="ENDORIBONUCLEASE YBEY, CHLOROPLASTIC"/>
    <property type="match status" value="1"/>
</dbReference>
<dbReference type="NCBIfam" id="TIGR00043">
    <property type="entry name" value="rRNA maturation RNase YbeY"/>
    <property type="match status" value="1"/>
</dbReference>
<name>A0ABW4HYK9_9BACI</name>
<evidence type="ECO:0000256" key="5">
    <source>
        <dbReference type="ARBA" id="ARBA00022723"/>
    </source>
</evidence>
<dbReference type="PANTHER" id="PTHR46986">
    <property type="entry name" value="ENDORIBONUCLEASE YBEY, CHLOROPLASTIC"/>
    <property type="match status" value="1"/>
</dbReference>
<comment type="cofactor">
    <cofactor evidence="9">
        <name>Zn(2+)</name>
        <dbReference type="ChEBI" id="CHEBI:29105"/>
    </cofactor>
    <text evidence="9">Binds 1 zinc ion.</text>
</comment>
<protein>
    <recommendedName>
        <fullName evidence="9">Endoribonuclease YbeY</fullName>
        <ecNumber evidence="9">3.1.-.-</ecNumber>
    </recommendedName>
</protein>
<keyword evidence="7 9" id="KW-0378">Hydrolase</keyword>
<keyword evidence="5 9" id="KW-0479">Metal-binding</keyword>
<feature type="binding site" evidence="9">
    <location>
        <position position="121"/>
    </location>
    <ligand>
        <name>Zn(2+)</name>
        <dbReference type="ChEBI" id="CHEBI:29105"/>
        <note>catalytic</note>
    </ligand>
</feature>
<dbReference type="Proteomes" id="UP001597221">
    <property type="component" value="Unassembled WGS sequence"/>
</dbReference>
<evidence type="ECO:0000256" key="1">
    <source>
        <dbReference type="ARBA" id="ARBA00010875"/>
    </source>
</evidence>
<dbReference type="InterPro" id="IPR020549">
    <property type="entry name" value="YbeY_CS"/>
</dbReference>
<keyword evidence="9" id="KW-0963">Cytoplasm</keyword>
<feature type="binding site" evidence="9">
    <location>
        <position position="131"/>
    </location>
    <ligand>
        <name>Zn(2+)</name>
        <dbReference type="ChEBI" id="CHEBI:29105"/>
        <note>catalytic</note>
    </ligand>
</feature>
<evidence type="ECO:0000256" key="9">
    <source>
        <dbReference type="HAMAP-Rule" id="MF_00009"/>
    </source>
</evidence>